<dbReference type="NCBIfam" id="TIGR01843">
    <property type="entry name" value="type_I_hlyD"/>
    <property type="match status" value="1"/>
</dbReference>
<sequence length="448" mass="49370">MGSKVTVATHHDPEWYADVPRSIRKQAFVGLALMALSFGGFGTWAMTAPLAAAVIAQGSFVATGQNKIVQHLEGGIIKELLVNEGDHVELNQPLLRLDETAAKVNERQFFLRRLRLEGIVARLSAEAAGLKKINFPQIIRENRGDDDVASIVAGQELNFQASRSKLESEISLLTQNMKALEFRASGYQQQFDSMERQLELLGEEYEGKKVLLKQGLLRKTEIKAIERAMADAEGQMGRLAAEVSETDAQIVKHKQQVDQTLAAYRQAALDELQSVEADLDSVRQQSREAENVLGRATIHAPVAGTVVRMLYHTSGGVIESGKSIMEILPADVPLVIETLVPRTEIDNVRVGQKATVQLIALNRRTTPVLNGEVYYVSADSLPDASGDQRHEAYLARINLPVSELSRVPGFSPTPGMPVQVMIQTAERTFFSYLIKPITDSMSRAFIEQ</sequence>
<dbReference type="Pfam" id="PF26002">
    <property type="entry name" value="Beta-barrel_AprE"/>
    <property type="match status" value="1"/>
</dbReference>
<dbReference type="Pfam" id="PF25994">
    <property type="entry name" value="HH_AprE"/>
    <property type="match status" value="1"/>
</dbReference>
<keyword evidence="7 9" id="KW-1133">Transmembrane helix</keyword>
<keyword evidence="4 9" id="KW-1003">Cell membrane</keyword>
<keyword evidence="3 9" id="KW-0813">Transport</keyword>
<dbReference type="AlphaFoldDB" id="A0A432VAX5"/>
<evidence type="ECO:0000256" key="7">
    <source>
        <dbReference type="ARBA" id="ARBA00022989"/>
    </source>
</evidence>
<feature type="transmembrane region" description="Helical" evidence="9">
    <location>
        <begin position="27"/>
        <end position="46"/>
    </location>
</feature>
<evidence type="ECO:0000256" key="9">
    <source>
        <dbReference type="RuleBase" id="RU365093"/>
    </source>
</evidence>
<dbReference type="InterPro" id="IPR010129">
    <property type="entry name" value="T1SS_HlyD"/>
</dbReference>
<evidence type="ECO:0000259" key="12">
    <source>
        <dbReference type="Pfam" id="PF26002"/>
    </source>
</evidence>
<evidence type="ECO:0000256" key="5">
    <source>
        <dbReference type="ARBA" id="ARBA00022519"/>
    </source>
</evidence>
<evidence type="ECO:0000256" key="2">
    <source>
        <dbReference type="ARBA" id="ARBA00009477"/>
    </source>
</evidence>
<dbReference type="EMBL" id="RKST01000002">
    <property type="protein sequence ID" value="RUM99265.1"/>
    <property type="molecule type" value="Genomic_DNA"/>
</dbReference>
<organism evidence="13 14">
    <name type="scientific">Borborobacter arsenicus</name>
    <dbReference type="NCBI Taxonomy" id="1851146"/>
    <lineage>
        <taxon>Bacteria</taxon>
        <taxon>Pseudomonadati</taxon>
        <taxon>Pseudomonadota</taxon>
        <taxon>Alphaproteobacteria</taxon>
        <taxon>Hyphomicrobiales</taxon>
        <taxon>Phyllobacteriaceae</taxon>
        <taxon>Borborobacter</taxon>
    </lineage>
</organism>
<reference evidence="13 14" key="1">
    <citation type="submission" date="2018-11" db="EMBL/GenBank/DDBJ databases">
        <title>Pseudaminobacter arsenicus sp. nov., an arsenic-resistant bacterium isolated from arsenic-rich aquifers.</title>
        <authorList>
            <person name="Mu Y."/>
        </authorList>
    </citation>
    <scope>NUCLEOTIDE SEQUENCE [LARGE SCALE GENOMIC DNA]</scope>
    <source>
        <strain evidence="13 14">CB3</strain>
    </source>
</reference>
<evidence type="ECO:0000259" key="11">
    <source>
        <dbReference type="Pfam" id="PF25994"/>
    </source>
</evidence>
<protein>
    <recommendedName>
        <fullName evidence="9">Membrane fusion protein (MFP) family protein</fullName>
    </recommendedName>
</protein>
<keyword evidence="5 9" id="KW-0997">Cell inner membrane</keyword>
<dbReference type="PRINTS" id="PR01490">
    <property type="entry name" value="RTXTOXIND"/>
</dbReference>
<dbReference type="InterPro" id="IPR050739">
    <property type="entry name" value="MFP"/>
</dbReference>
<comment type="subcellular location">
    <subcellularLocation>
        <location evidence="1 9">Cell inner membrane</location>
        <topology evidence="1 9">Single-pass membrane protein</topology>
    </subcellularLocation>
</comment>
<accession>A0A432VAX5</accession>
<evidence type="ECO:0000256" key="10">
    <source>
        <dbReference type="SAM" id="Coils"/>
    </source>
</evidence>
<name>A0A432VAX5_9HYPH</name>
<dbReference type="InterPro" id="IPR058781">
    <property type="entry name" value="HH_AprE-like"/>
</dbReference>
<dbReference type="PANTHER" id="PTHR30386">
    <property type="entry name" value="MEMBRANE FUSION SUBUNIT OF EMRAB-TOLC MULTIDRUG EFFLUX PUMP"/>
    <property type="match status" value="1"/>
</dbReference>
<dbReference type="GO" id="GO:0015031">
    <property type="term" value="P:protein transport"/>
    <property type="evidence" value="ECO:0007669"/>
    <property type="project" value="InterPro"/>
</dbReference>
<evidence type="ECO:0000313" key="14">
    <source>
        <dbReference type="Proteomes" id="UP000281647"/>
    </source>
</evidence>
<comment type="similarity">
    <text evidence="2 9">Belongs to the membrane fusion protein (MFP) (TC 8.A.1) family.</text>
</comment>
<keyword evidence="8 9" id="KW-0472">Membrane</keyword>
<dbReference type="PANTHER" id="PTHR30386:SF17">
    <property type="entry name" value="ALKALINE PROTEASE SECRETION PROTEIN APRE"/>
    <property type="match status" value="1"/>
</dbReference>
<gene>
    <name evidence="13" type="ORF">EET67_03635</name>
</gene>
<feature type="domain" description="AprE-like long alpha-helical hairpin" evidence="11">
    <location>
        <begin position="105"/>
        <end position="291"/>
    </location>
</feature>
<keyword evidence="14" id="KW-1185">Reference proteome</keyword>
<evidence type="ECO:0000256" key="3">
    <source>
        <dbReference type="ARBA" id="ARBA00022448"/>
    </source>
</evidence>
<dbReference type="GO" id="GO:0005886">
    <property type="term" value="C:plasma membrane"/>
    <property type="evidence" value="ECO:0007669"/>
    <property type="project" value="UniProtKB-SubCell"/>
</dbReference>
<dbReference type="OrthoDB" id="9810980at2"/>
<comment type="caution">
    <text evidence="13">The sequence shown here is derived from an EMBL/GenBank/DDBJ whole genome shotgun (WGS) entry which is preliminary data.</text>
</comment>
<dbReference type="InterPro" id="IPR058982">
    <property type="entry name" value="Beta-barrel_AprE"/>
</dbReference>
<keyword evidence="6 9" id="KW-0812">Transmembrane</keyword>
<dbReference type="Gene3D" id="2.40.30.170">
    <property type="match status" value="1"/>
</dbReference>
<evidence type="ECO:0000256" key="8">
    <source>
        <dbReference type="ARBA" id="ARBA00023136"/>
    </source>
</evidence>
<proteinExistence type="inferred from homology"/>
<feature type="coiled-coil region" evidence="10">
    <location>
        <begin position="163"/>
        <end position="292"/>
    </location>
</feature>
<feature type="domain" description="AprE-like beta-barrel" evidence="12">
    <location>
        <begin position="334"/>
        <end position="424"/>
    </location>
</feature>
<evidence type="ECO:0000256" key="4">
    <source>
        <dbReference type="ARBA" id="ARBA00022475"/>
    </source>
</evidence>
<dbReference type="RefSeq" id="WP_128624257.1">
    <property type="nucleotide sequence ID" value="NZ_ML133508.1"/>
</dbReference>
<evidence type="ECO:0000313" key="13">
    <source>
        <dbReference type="EMBL" id="RUM99265.1"/>
    </source>
</evidence>
<evidence type="ECO:0000256" key="1">
    <source>
        <dbReference type="ARBA" id="ARBA00004377"/>
    </source>
</evidence>
<keyword evidence="10" id="KW-0175">Coiled coil</keyword>
<dbReference type="Proteomes" id="UP000281647">
    <property type="component" value="Unassembled WGS sequence"/>
</dbReference>
<evidence type="ECO:0000256" key="6">
    <source>
        <dbReference type="ARBA" id="ARBA00022692"/>
    </source>
</evidence>